<name>A0A5C4SW82_9BACL</name>
<protein>
    <submittedName>
        <fullName evidence="5">Helix-turn-helix transcriptional regulator</fullName>
    </submittedName>
</protein>
<sequence length="270" mass="31296">MHSPLLSGFVPELQDFAYWESKDKFQMYEDIYTEWVMFAIEDGAFYYEIGNEKGTATFGDLVICPPDTVFRRVIVTPLTFYFFWLTWTEGPGSGEIAIPAGKISVLNTARLTHNYGAMKRWQDWPGVVRLSQYSHYCRDMWLMYCEELGEGKTRIDHVAIPNPIDPSMQEAQSLIHQRAFTKLSLNEIASALAITPVQLTKRFHAAYGVTPLRYLTALRLKKAKNLLLETKMTIEQIAECCGYQNGFYLHRLFVKYEHITPSHYRKTHRV</sequence>
<evidence type="ECO:0000256" key="3">
    <source>
        <dbReference type="ARBA" id="ARBA00023163"/>
    </source>
</evidence>
<dbReference type="PANTHER" id="PTHR43280:SF28">
    <property type="entry name" value="HTH-TYPE TRANSCRIPTIONAL ACTIVATOR RHAS"/>
    <property type="match status" value="1"/>
</dbReference>
<keyword evidence="1" id="KW-0805">Transcription regulation</keyword>
<dbReference type="SUPFAM" id="SSF46689">
    <property type="entry name" value="Homeodomain-like"/>
    <property type="match status" value="2"/>
</dbReference>
<dbReference type="GO" id="GO:0003700">
    <property type="term" value="F:DNA-binding transcription factor activity"/>
    <property type="evidence" value="ECO:0007669"/>
    <property type="project" value="InterPro"/>
</dbReference>
<dbReference type="GO" id="GO:0043565">
    <property type="term" value="F:sequence-specific DNA binding"/>
    <property type="evidence" value="ECO:0007669"/>
    <property type="project" value="InterPro"/>
</dbReference>
<accession>A0A5C4SW82</accession>
<comment type="caution">
    <text evidence="5">The sequence shown here is derived from an EMBL/GenBank/DDBJ whole genome shotgun (WGS) entry which is preliminary data.</text>
</comment>
<evidence type="ECO:0000259" key="4">
    <source>
        <dbReference type="PROSITE" id="PS01124"/>
    </source>
</evidence>
<dbReference type="OrthoDB" id="9802263at2"/>
<dbReference type="SUPFAM" id="SSF51215">
    <property type="entry name" value="Regulatory protein AraC"/>
    <property type="match status" value="1"/>
</dbReference>
<feature type="domain" description="HTH araC/xylS-type" evidence="4">
    <location>
        <begin position="169"/>
        <end position="267"/>
    </location>
</feature>
<dbReference type="PANTHER" id="PTHR43280">
    <property type="entry name" value="ARAC-FAMILY TRANSCRIPTIONAL REGULATOR"/>
    <property type="match status" value="1"/>
</dbReference>
<gene>
    <name evidence="5" type="ORF">FE784_37930</name>
</gene>
<dbReference type="RefSeq" id="WP_139607491.1">
    <property type="nucleotide sequence ID" value="NZ_VDCQ01000098.1"/>
</dbReference>
<dbReference type="Proteomes" id="UP000307943">
    <property type="component" value="Unassembled WGS sequence"/>
</dbReference>
<proteinExistence type="predicted"/>
<evidence type="ECO:0000256" key="1">
    <source>
        <dbReference type="ARBA" id="ARBA00023015"/>
    </source>
</evidence>
<dbReference type="InterPro" id="IPR037923">
    <property type="entry name" value="HTH-like"/>
</dbReference>
<evidence type="ECO:0000313" key="5">
    <source>
        <dbReference type="EMBL" id="TNJ58665.1"/>
    </source>
</evidence>
<keyword evidence="3" id="KW-0804">Transcription</keyword>
<evidence type="ECO:0000313" key="6">
    <source>
        <dbReference type="Proteomes" id="UP000307943"/>
    </source>
</evidence>
<dbReference type="InterPro" id="IPR018060">
    <property type="entry name" value="HTH_AraC"/>
</dbReference>
<dbReference type="InterPro" id="IPR009057">
    <property type="entry name" value="Homeodomain-like_sf"/>
</dbReference>
<keyword evidence="2" id="KW-0238">DNA-binding</keyword>
<keyword evidence="6" id="KW-1185">Reference proteome</keyword>
<organism evidence="5 6">
    <name type="scientific">Paenibacillus hemerocallicola</name>
    <dbReference type="NCBI Taxonomy" id="1172614"/>
    <lineage>
        <taxon>Bacteria</taxon>
        <taxon>Bacillati</taxon>
        <taxon>Bacillota</taxon>
        <taxon>Bacilli</taxon>
        <taxon>Bacillales</taxon>
        <taxon>Paenibacillaceae</taxon>
        <taxon>Paenibacillus</taxon>
    </lineage>
</organism>
<reference evidence="5 6" key="1">
    <citation type="submission" date="2019-05" db="EMBL/GenBank/DDBJ databases">
        <title>We sequenced the genome of Paenibacillus hemerocallicola KCTC 33185 for further insight into its adaptation and study the phylogeny of Paenibacillus.</title>
        <authorList>
            <person name="Narsing Rao M.P."/>
        </authorList>
    </citation>
    <scope>NUCLEOTIDE SEQUENCE [LARGE SCALE GENOMIC DNA]</scope>
    <source>
        <strain evidence="5 6">KCTC 33185</strain>
    </source>
</reference>
<dbReference type="PROSITE" id="PS01124">
    <property type="entry name" value="HTH_ARAC_FAMILY_2"/>
    <property type="match status" value="1"/>
</dbReference>
<evidence type="ECO:0000256" key="2">
    <source>
        <dbReference type="ARBA" id="ARBA00023125"/>
    </source>
</evidence>
<dbReference type="SMART" id="SM00342">
    <property type="entry name" value="HTH_ARAC"/>
    <property type="match status" value="1"/>
</dbReference>
<dbReference type="Pfam" id="PF12833">
    <property type="entry name" value="HTH_18"/>
    <property type="match status" value="1"/>
</dbReference>
<dbReference type="EMBL" id="VDCQ01000098">
    <property type="protein sequence ID" value="TNJ58665.1"/>
    <property type="molecule type" value="Genomic_DNA"/>
</dbReference>
<dbReference type="AlphaFoldDB" id="A0A5C4SW82"/>
<dbReference type="Gene3D" id="1.10.10.60">
    <property type="entry name" value="Homeodomain-like"/>
    <property type="match status" value="2"/>
</dbReference>